<feature type="compositionally biased region" description="Polar residues" evidence="10">
    <location>
        <begin position="838"/>
        <end position="868"/>
    </location>
</feature>
<feature type="region of interest" description="Disordered" evidence="10">
    <location>
        <begin position="1081"/>
        <end position="1141"/>
    </location>
</feature>
<dbReference type="Pfam" id="PF02223">
    <property type="entry name" value="Thymidylate_kin"/>
    <property type="match status" value="1"/>
</dbReference>
<feature type="compositionally biased region" description="Basic and acidic residues" evidence="10">
    <location>
        <begin position="670"/>
        <end position="679"/>
    </location>
</feature>
<dbReference type="EC" id="2.7.4.9" evidence="3"/>
<dbReference type="InterPro" id="IPR039430">
    <property type="entry name" value="Thymidylate_kin-like_dom"/>
</dbReference>
<feature type="compositionally biased region" description="Low complexity" evidence="10">
    <location>
        <begin position="939"/>
        <end position="951"/>
    </location>
</feature>
<dbReference type="SUPFAM" id="SSF52540">
    <property type="entry name" value="P-loop containing nucleoside triphosphate hydrolases"/>
    <property type="match status" value="1"/>
</dbReference>
<dbReference type="PANTHER" id="PTHR10344:SF1">
    <property type="entry name" value="THYMIDYLATE KINASE"/>
    <property type="match status" value="1"/>
</dbReference>
<keyword evidence="13" id="KW-1185">Reference proteome</keyword>
<dbReference type="PROSITE" id="PS01331">
    <property type="entry name" value="THYMIDYLATE_KINASE"/>
    <property type="match status" value="1"/>
</dbReference>
<keyword evidence="6" id="KW-0545">Nucleotide biosynthesis</keyword>
<evidence type="ECO:0000259" key="11">
    <source>
        <dbReference type="Pfam" id="PF02223"/>
    </source>
</evidence>
<dbReference type="EMBL" id="SRRM01000021">
    <property type="protein sequence ID" value="TKY84786.1"/>
    <property type="molecule type" value="Genomic_DNA"/>
</dbReference>
<dbReference type="InterPro" id="IPR018094">
    <property type="entry name" value="Thymidylate_kinase"/>
</dbReference>
<keyword evidence="7" id="KW-0547">Nucleotide-binding</keyword>
<feature type="region of interest" description="Disordered" evidence="10">
    <location>
        <begin position="790"/>
        <end position="877"/>
    </location>
</feature>
<feature type="region of interest" description="Disordered" evidence="10">
    <location>
        <begin position="37"/>
        <end position="158"/>
    </location>
</feature>
<evidence type="ECO:0000256" key="8">
    <source>
        <dbReference type="ARBA" id="ARBA00022777"/>
    </source>
</evidence>
<dbReference type="GO" id="GO:0004798">
    <property type="term" value="F:dTMP kinase activity"/>
    <property type="evidence" value="ECO:0007669"/>
    <property type="project" value="UniProtKB-EC"/>
</dbReference>
<feature type="compositionally biased region" description="Polar residues" evidence="10">
    <location>
        <begin position="907"/>
        <end position="918"/>
    </location>
</feature>
<name>A0A4U7KLU2_9BASI</name>
<keyword evidence="9" id="KW-0067">ATP-binding</keyword>
<evidence type="ECO:0000256" key="3">
    <source>
        <dbReference type="ARBA" id="ARBA00012980"/>
    </source>
</evidence>
<feature type="domain" description="Thymidylate kinase-like" evidence="11">
    <location>
        <begin position="437"/>
        <end position="614"/>
    </location>
</feature>
<dbReference type="CDD" id="cd01672">
    <property type="entry name" value="TMPK"/>
    <property type="match status" value="1"/>
</dbReference>
<gene>
    <name evidence="12" type="ORF">EX895_005866</name>
</gene>
<feature type="compositionally biased region" description="Polar residues" evidence="10">
    <location>
        <begin position="116"/>
        <end position="129"/>
    </location>
</feature>
<dbReference type="InterPro" id="IPR027417">
    <property type="entry name" value="P-loop_NTPase"/>
</dbReference>
<comment type="pathway">
    <text evidence="1">Pyrimidine metabolism; dTTP biosynthesis.</text>
</comment>
<feature type="compositionally biased region" description="Polar residues" evidence="10">
    <location>
        <begin position="52"/>
        <end position="63"/>
    </location>
</feature>
<feature type="compositionally biased region" description="Polar residues" evidence="10">
    <location>
        <begin position="344"/>
        <end position="364"/>
    </location>
</feature>
<evidence type="ECO:0000313" key="12">
    <source>
        <dbReference type="EMBL" id="TKY84786.1"/>
    </source>
</evidence>
<evidence type="ECO:0000256" key="2">
    <source>
        <dbReference type="ARBA" id="ARBA00009776"/>
    </source>
</evidence>
<dbReference type="GO" id="GO:0006227">
    <property type="term" value="P:dUDP biosynthetic process"/>
    <property type="evidence" value="ECO:0007669"/>
    <property type="project" value="TreeGrafter"/>
</dbReference>
<keyword evidence="5" id="KW-0808">Transferase</keyword>
<feature type="region of interest" description="Disordered" evidence="10">
    <location>
        <begin position="639"/>
        <end position="703"/>
    </location>
</feature>
<feature type="region of interest" description="Disordered" evidence="10">
    <location>
        <begin position="729"/>
        <end position="759"/>
    </location>
</feature>
<feature type="region of interest" description="Disordered" evidence="10">
    <location>
        <begin position="290"/>
        <end position="374"/>
    </location>
</feature>
<dbReference type="Gene3D" id="3.40.50.300">
    <property type="entry name" value="P-loop containing nucleotide triphosphate hydrolases"/>
    <property type="match status" value="1"/>
</dbReference>
<feature type="region of interest" description="Disordered" evidence="10">
    <location>
        <begin position="1180"/>
        <end position="1229"/>
    </location>
</feature>
<reference evidence="12 13" key="1">
    <citation type="submission" date="2019-05" db="EMBL/GenBank/DDBJ databases">
        <title>Sporisorium graminicola CBS 10092 draft sequencing and annotation.</title>
        <authorList>
            <person name="Solano-Gonzalez S."/>
            <person name="Caddick M.X."/>
            <person name="Darby A."/>
        </authorList>
    </citation>
    <scope>NUCLEOTIDE SEQUENCE [LARGE SCALE GENOMIC DNA]</scope>
    <source>
        <strain evidence="12 13">CBS 10092</strain>
    </source>
</reference>
<sequence>MSSFKPSAMPQGNIGIDTDRSPRRKLSTDLMRIKNFPSSLSLRKTDPDTSPRSDSLQSNSTFSRFKALGSRNSLGTDQPDTSNDSKASKRTSRLLDAFKPSKKPSPSFEVVRKPPNRSTTSFHSSSLQPSPHLEVHRPDSHLPSSHDAPTDAPSAAPRISLSVPTFDVPVQQHPHVDTAVAPPCQPTQNALSARPPYPPSTTKTRKSSGAITAANNRRTSDPYLNSGSTPNSAAQSPSASPNMEPANGSFSLHSFRNVRSASDVSAPDDLSARRHSRVQSMISVDEYLTPGEELPEPHFPDNTSNVSRLAGTTVGPDRAQSTSPSPVPSSVRPASISAAKFRQASRQRSESVTLPTLDTIQAAPSSGLVRPQRSRTPSQDLAAMEAVLAQTHKTTHRSSDANDRRKSTDLALLPANILATSTGEDSQRSKRGFFIVVEGLDRAGKSTQVERLAEHLHAKAIKFPERTTAIGQMINSYLAQSSDLDDQAIHLLFSANRWECVASIKRTLDAGESIVCDRYAFSGIAYSVAKGLAYDWCRNPDVGLPLPDLTMFLDLDAETAAARGGYGEERYEKLDFQAKVRDAFTRVSQDVRAHGGRWVTIDASKTLDQVTEDIQKAVQRVTSSIDRVGARLGQLFVSERPPNSRAGSSKELFPPAMVPTAKRSSMSSETSDRKGKSLDQPRISVNTSTTNGNFPASRQSGSPLTYTEQLAAVRTAAAGTLSGLFGGSSATVDQQTSPASGEKQLPVADGPSPVNATRGQGFDSVRLLAKYPDGSGRRRTLIDLIGEIENQPQQGAWPDHRRTASAAAESTSPTLQSPVDGFPSTFAQAGRVRRSTDQGRVSQLPTIASSGASPATAPRSTSLTVQSGEGSGDKPVPLSLTLRAASFSSTGNAGGAESSLNPPAANVRSSTLSPTARTASPAITTSSRSSLASPPPPISSSTPPIARPASASPADYATYAAGANADANPLNSQHLSVLNVQQNQAEMQEQYMRTYMAMMANPMLAQQAHYQMMLQRHQQQYYGRAASAMGFAGGSHMGAGANGNGVQPVSTQGAGGPPLAAFMQPAQAMAMQSTDAIAGSGERGRVKSLHKRTQSSGSLYDNGAANGANAASSTSQPMLSMMMAPPPSSSGTNAAAPAASSPTFGPQAFYGSAHPQALYPQPTVFYPNGAHGFPPMMGGGSSIGWGQQPAVGGHGGRPGYVPSRSELGGVSSALRSQRSSEKGLRQQQH</sequence>
<evidence type="ECO:0000256" key="10">
    <source>
        <dbReference type="SAM" id="MobiDB-lite"/>
    </source>
</evidence>
<feature type="compositionally biased region" description="Basic and acidic residues" evidence="10">
    <location>
        <begin position="1218"/>
        <end position="1229"/>
    </location>
</feature>
<feature type="compositionally biased region" description="Low complexity" evidence="10">
    <location>
        <begin position="1102"/>
        <end position="1141"/>
    </location>
</feature>
<dbReference type="PANTHER" id="PTHR10344">
    <property type="entry name" value="THYMIDYLATE KINASE"/>
    <property type="match status" value="1"/>
</dbReference>
<feature type="region of interest" description="Disordered" evidence="10">
    <location>
        <begin position="1"/>
        <end position="25"/>
    </location>
</feature>
<evidence type="ECO:0000256" key="7">
    <source>
        <dbReference type="ARBA" id="ARBA00022741"/>
    </source>
</evidence>
<feature type="compositionally biased region" description="Low complexity" evidence="10">
    <location>
        <begin position="804"/>
        <end position="814"/>
    </location>
</feature>
<protein>
    <recommendedName>
        <fullName evidence="4">Thymidylate kinase</fullName>
        <ecNumber evidence="3">2.7.4.9</ecNumber>
    </recommendedName>
</protein>
<dbReference type="FunFam" id="3.40.50.300:FF:000679">
    <property type="entry name" value="Thymidylate kinase"/>
    <property type="match status" value="1"/>
</dbReference>
<dbReference type="GO" id="GO:0005524">
    <property type="term" value="F:ATP binding"/>
    <property type="evidence" value="ECO:0007669"/>
    <property type="project" value="UniProtKB-KW"/>
</dbReference>
<evidence type="ECO:0000256" key="1">
    <source>
        <dbReference type="ARBA" id="ARBA00004992"/>
    </source>
</evidence>
<feature type="compositionally biased region" description="Polar residues" evidence="10">
    <location>
        <begin position="729"/>
        <end position="739"/>
    </location>
</feature>
<dbReference type="AlphaFoldDB" id="A0A4U7KLU2"/>
<keyword evidence="8" id="KW-0418">Kinase</keyword>
<dbReference type="NCBIfam" id="TIGR00041">
    <property type="entry name" value="DTMP_kinase"/>
    <property type="match status" value="1"/>
</dbReference>
<evidence type="ECO:0000256" key="4">
    <source>
        <dbReference type="ARBA" id="ARBA00017144"/>
    </source>
</evidence>
<feature type="region of interest" description="Disordered" evidence="10">
    <location>
        <begin position="177"/>
        <end position="250"/>
    </location>
</feature>
<evidence type="ECO:0000313" key="13">
    <source>
        <dbReference type="Proteomes" id="UP000306050"/>
    </source>
</evidence>
<dbReference type="OrthoDB" id="425602at2759"/>
<feature type="region of interest" description="Disordered" evidence="10">
    <location>
        <begin position="889"/>
        <end position="951"/>
    </location>
</feature>
<feature type="compositionally biased region" description="Polar residues" evidence="10">
    <location>
        <begin position="207"/>
        <end position="227"/>
    </location>
</feature>
<comment type="caution">
    <text evidence="12">The sequence shown here is derived from an EMBL/GenBank/DDBJ whole genome shotgun (WGS) entry which is preliminary data.</text>
</comment>
<dbReference type="GO" id="GO:0005829">
    <property type="term" value="C:cytosol"/>
    <property type="evidence" value="ECO:0007669"/>
    <property type="project" value="TreeGrafter"/>
</dbReference>
<feature type="compositionally biased region" description="Low complexity" evidence="10">
    <location>
        <begin position="319"/>
        <end position="339"/>
    </location>
</feature>
<feature type="compositionally biased region" description="Low complexity" evidence="10">
    <location>
        <begin position="228"/>
        <end position="241"/>
    </location>
</feature>
<feature type="compositionally biased region" description="Polar residues" evidence="10">
    <location>
        <begin position="683"/>
        <end position="703"/>
    </location>
</feature>
<dbReference type="GO" id="GO:0004550">
    <property type="term" value="F:nucleoside diphosphate kinase activity"/>
    <property type="evidence" value="ECO:0007669"/>
    <property type="project" value="TreeGrafter"/>
</dbReference>
<dbReference type="RefSeq" id="XP_029736771.1">
    <property type="nucleotide sequence ID" value="XM_029886458.1"/>
</dbReference>
<evidence type="ECO:0000256" key="6">
    <source>
        <dbReference type="ARBA" id="ARBA00022727"/>
    </source>
</evidence>
<feature type="compositionally biased region" description="Polar residues" evidence="10">
    <location>
        <begin position="70"/>
        <end position="85"/>
    </location>
</feature>
<dbReference type="KEGG" id="sgra:EX895_005866"/>
<evidence type="ECO:0000256" key="5">
    <source>
        <dbReference type="ARBA" id="ARBA00022679"/>
    </source>
</evidence>
<proteinExistence type="inferred from homology"/>
<dbReference type="GO" id="GO:0006233">
    <property type="term" value="P:dTDP biosynthetic process"/>
    <property type="evidence" value="ECO:0007669"/>
    <property type="project" value="InterPro"/>
</dbReference>
<dbReference type="GO" id="GO:0006235">
    <property type="term" value="P:dTTP biosynthetic process"/>
    <property type="evidence" value="ECO:0007669"/>
    <property type="project" value="TreeGrafter"/>
</dbReference>
<comment type="similarity">
    <text evidence="2">Belongs to the thymidylate kinase family.</text>
</comment>
<evidence type="ECO:0000256" key="9">
    <source>
        <dbReference type="ARBA" id="ARBA00022840"/>
    </source>
</evidence>
<feature type="compositionally biased region" description="Low complexity" evidence="10">
    <location>
        <begin position="922"/>
        <end position="932"/>
    </location>
</feature>
<organism evidence="12 13">
    <name type="scientific">Sporisorium graminicola</name>
    <dbReference type="NCBI Taxonomy" id="280036"/>
    <lineage>
        <taxon>Eukaryota</taxon>
        <taxon>Fungi</taxon>
        <taxon>Dikarya</taxon>
        <taxon>Basidiomycota</taxon>
        <taxon>Ustilaginomycotina</taxon>
        <taxon>Ustilaginomycetes</taxon>
        <taxon>Ustilaginales</taxon>
        <taxon>Ustilaginaceae</taxon>
        <taxon>Sporisorium</taxon>
    </lineage>
</organism>
<dbReference type="HAMAP" id="MF_00165">
    <property type="entry name" value="Thymidylate_kinase"/>
    <property type="match status" value="1"/>
</dbReference>
<accession>A0A4U7KLU2</accession>
<dbReference type="InterPro" id="IPR018095">
    <property type="entry name" value="Thymidylate_kin_CS"/>
</dbReference>
<dbReference type="GO" id="GO:0005634">
    <property type="term" value="C:nucleus"/>
    <property type="evidence" value="ECO:0007669"/>
    <property type="project" value="TreeGrafter"/>
</dbReference>
<dbReference type="Proteomes" id="UP000306050">
    <property type="component" value="Chromosome SGRAM_8"/>
</dbReference>
<dbReference type="GeneID" id="40728761"/>